<dbReference type="InterPro" id="IPR007422">
    <property type="entry name" value="Peptidase_Prp"/>
</dbReference>
<dbReference type="GO" id="GO:0042254">
    <property type="term" value="P:ribosome biogenesis"/>
    <property type="evidence" value="ECO:0007669"/>
    <property type="project" value="UniProtKB-KW"/>
</dbReference>
<organism evidence="7 8">
    <name type="scientific">[Eubacterium] hominis</name>
    <dbReference type="NCBI Taxonomy" id="2764325"/>
    <lineage>
        <taxon>Bacteria</taxon>
        <taxon>Bacillati</taxon>
        <taxon>Bacillota</taxon>
        <taxon>Erysipelotrichia</taxon>
        <taxon>Erysipelotrichales</taxon>
        <taxon>Erysipelotrichaceae</taxon>
        <taxon>Amedibacillus</taxon>
    </lineage>
</organism>
<evidence type="ECO:0000256" key="6">
    <source>
        <dbReference type="ARBA" id="ARBA00044538"/>
    </source>
</evidence>
<dbReference type="PANTHER" id="PTHR39178">
    <property type="entry name" value="HYPOTHETICAL RIBOSOME-ASSOCIATED PROTEIN"/>
    <property type="match status" value="1"/>
</dbReference>
<keyword evidence="2 7" id="KW-0645">Protease</keyword>
<reference evidence="7 8" key="1">
    <citation type="submission" date="2020-08" db="EMBL/GenBank/DDBJ databases">
        <authorList>
            <person name="Liu C."/>
            <person name="Sun Q."/>
        </authorList>
    </citation>
    <scope>NUCLEOTIDE SEQUENCE [LARGE SCALE GENOMIC DNA]</scope>
    <source>
        <strain evidence="7 8">NSJ-61</strain>
    </source>
</reference>
<protein>
    <recommendedName>
        <fullName evidence="6">Ribosomal processing cysteine protease Prp</fullName>
    </recommendedName>
</protein>
<dbReference type="Gene3D" id="3.30.70.1490">
    <property type="entry name" value="Cysteine protease Prp"/>
    <property type="match status" value="1"/>
</dbReference>
<comment type="similarity">
    <text evidence="5">Belongs to the Prp family.</text>
</comment>
<name>A0A7G9GM00_9FIRM</name>
<dbReference type="AlphaFoldDB" id="A0A7G9GM00"/>
<accession>A0A7G9GM00</accession>
<dbReference type="SUPFAM" id="SSF118010">
    <property type="entry name" value="TM1457-like"/>
    <property type="match status" value="1"/>
</dbReference>
<dbReference type="RefSeq" id="WP_117454607.1">
    <property type="nucleotide sequence ID" value="NZ_CP060636.1"/>
</dbReference>
<gene>
    <name evidence="7" type="ORF">H9Q80_16545</name>
</gene>
<evidence type="ECO:0000256" key="3">
    <source>
        <dbReference type="ARBA" id="ARBA00022801"/>
    </source>
</evidence>
<dbReference type="GO" id="GO:0006508">
    <property type="term" value="P:proteolysis"/>
    <property type="evidence" value="ECO:0007669"/>
    <property type="project" value="UniProtKB-KW"/>
</dbReference>
<dbReference type="CDD" id="cd16332">
    <property type="entry name" value="Prp-like"/>
    <property type="match status" value="1"/>
</dbReference>
<evidence type="ECO:0000313" key="7">
    <source>
        <dbReference type="EMBL" id="QNM11832.1"/>
    </source>
</evidence>
<evidence type="ECO:0000313" key="8">
    <source>
        <dbReference type="Proteomes" id="UP000515856"/>
    </source>
</evidence>
<evidence type="ECO:0000256" key="5">
    <source>
        <dbReference type="ARBA" id="ARBA00044503"/>
    </source>
</evidence>
<sequence>MVKVNVKHKENKVISLTMKGHADFAEEGQDLVCAGASSIVVGMMNALGEMAPETCDFLMKKGHVEILVKKVCDHNQILLEALIYQLKTLQETYSQYITIIEQEV</sequence>
<dbReference type="Pfam" id="PF04327">
    <property type="entry name" value="Peptidase_Prp"/>
    <property type="match status" value="1"/>
</dbReference>
<dbReference type="KEGG" id="ehn:H9Q80_16545"/>
<dbReference type="EMBL" id="CP060636">
    <property type="protein sequence ID" value="QNM11832.1"/>
    <property type="molecule type" value="Genomic_DNA"/>
</dbReference>
<keyword evidence="4" id="KW-0788">Thiol protease</keyword>
<dbReference type="PANTHER" id="PTHR39178:SF1">
    <property type="entry name" value="RIBOSOMAL-PROCESSING CYSTEINE PROTEASE PRP"/>
    <property type="match status" value="1"/>
</dbReference>
<dbReference type="InterPro" id="IPR036764">
    <property type="entry name" value="Peptidase_Prp_sf"/>
</dbReference>
<proteinExistence type="inferred from homology"/>
<dbReference type="GO" id="GO:0008234">
    <property type="term" value="F:cysteine-type peptidase activity"/>
    <property type="evidence" value="ECO:0007669"/>
    <property type="project" value="UniProtKB-KW"/>
</dbReference>
<evidence type="ECO:0000256" key="1">
    <source>
        <dbReference type="ARBA" id="ARBA00022517"/>
    </source>
</evidence>
<evidence type="ECO:0000256" key="4">
    <source>
        <dbReference type="ARBA" id="ARBA00022807"/>
    </source>
</evidence>
<keyword evidence="8" id="KW-1185">Reference proteome</keyword>
<keyword evidence="3" id="KW-0378">Hydrolase</keyword>
<dbReference type="Proteomes" id="UP000515856">
    <property type="component" value="Chromosome"/>
</dbReference>
<keyword evidence="1" id="KW-0690">Ribosome biogenesis</keyword>
<evidence type="ECO:0000256" key="2">
    <source>
        <dbReference type="ARBA" id="ARBA00022670"/>
    </source>
</evidence>